<dbReference type="InterPro" id="IPR043504">
    <property type="entry name" value="Peptidase_S1_PA_chymotrypsin"/>
</dbReference>
<evidence type="ECO:0000256" key="6">
    <source>
        <dbReference type="ARBA" id="ARBA00022825"/>
    </source>
</evidence>
<dbReference type="EC" id="3.4.21.-" evidence="7"/>
<dbReference type="GO" id="GO:0008236">
    <property type="term" value="F:serine-type peptidase activity"/>
    <property type="evidence" value="ECO:0007669"/>
    <property type="project" value="UniProtKB-KW"/>
</dbReference>
<dbReference type="PANTHER" id="PTHR43019">
    <property type="entry name" value="SERINE ENDOPROTEASE DEGS"/>
    <property type="match status" value="1"/>
</dbReference>
<protein>
    <recommendedName>
        <fullName evidence="7">Serine protease</fullName>
        <ecNumber evidence="7">3.4.21.-</ecNumber>
    </recommendedName>
</protein>
<comment type="subcellular location">
    <subcellularLocation>
        <location evidence="1">Secreted</location>
    </subcellularLocation>
</comment>
<keyword evidence="3 7" id="KW-0645">Protease</keyword>
<dbReference type="Gene3D" id="2.40.10.10">
    <property type="entry name" value="Trypsin-like serine proteases"/>
    <property type="match status" value="2"/>
</dbReference>
<dbReference type="AlphaFoldDB" id="A0A1Z1FAZ9"/>
<sequence>MSHALPGQRLSISDDAEIVIRFGGQGSDRIALAAISDARRPIGLERLSTSDWRLSSASQHGSLYELLAYITDDRMGGFVNASYPCSFTIGGIQYAFPEPTDQLAAVILGEIYIKNGQRRLKVSNEGFTFGIEAFARNRNLGNVEFPFRASPAPSSLPVPPTGARRNPWDQPNPPPAPSGQPLASGSGVLVGDNLIITNAHVIEDGQSFHLARTREALIPLAVDPMHDLALLQGNVTGTPLPIRLNSPVWLGESVMAAGYPLREVLGGDLKVTTGNISGLTGGLGDVSRFQFSAPIGSGSSGGAIIDESGNLIGITSASLAHQNFRDRGSISENVNFGVRASLVFELIAAAGMPLPQTAIQAGSDRREVTNRLRNSVVSIMVNG</sequence>
<dbReference type="InterPro" id="IPR008256">
    <property type="entry name" value="Peptidase_S1B"/>
</dbReference>
<keyword evidence="5 7" id="KW-0378">Hydrolase</keyword>
<comment type="similarity">
    <text evidence="2 7">Belongs to the peptidase S1B family.</text>
</comment>
<dbReference type="PRINTS" id="PR00839">
    <property type="entry name" value="V8PROTEASE"/>
</dbReference>
<evidence type="ECO:0000256" key="7">
    <source>
        <dbReference type="RuleBase" id="RU004296"/>
    </source>
</evidence>
<evidence type="ECO:0000256" key="4">
    <source>
        <dbReference type="ARBA" id="ARBA00022729"/>
    </source>
</evidence>
<dbReference type="InterPro" id="IPR009003">
    <property type="entry name" value="Peptidase_S1_PA"/>
</dbReference>
<dbReference type="PANTHER" id="PTHR43019:SF23">
    <property type="entry name" value="PROTEASE DO-LIKE 5, CHLOROPLASTIC"/>
    <property type="match status" value="1"/>
</dbReference>
<evidence type="ECO:0000313" key="10">
    <source>
        <dbReference type="Proteomes" id="UP000195807"/>
    </source>
</evidence>
<dbReference type="Proteomes" id="UP000195807">
    <property type="component" value="Chromosome"/>
</dbReference>
<evidence type="ECO:0000256" key="1">
    <source>
        <dbReference type="ARBA" id="ARBA00004613"/>
    </source>
</evidence>
<dbReference type="KEGG" id="cman:A9D14_06660"/>
<name>A0A1Z1FAZ9_9SPHN</name>
<evidence type="ECO:0000313" key="9">
    <source>
        <dbReference type="EMBL" id="ARU15922.1"/>
    </source>
</evidence>
<dbReference type="STRING" id="450378.GCA_001661675_01334"/>
<reference evidence="9 10" key="1">
    <citation type="submission" date="2017-01" db="EMBL/GenBank/DDBJ databases">
        <title>Complete genome sequence of esterase-producing bacterium Croceicoccus marinus E4A9.</title>
        <authorList>
            <person name="Wu Y.-H."/>
            <person name="Cheng H."/>
            <person name="Xu L."/>
            <person name="Huo Y.-Y."/>
            <person name="Wang C.-S."/>
            <person name="Xu X.-W."/>
        </authorList>
    </citation>
    <scope>NUCLEOTIDE SEQUENCE [LARGE SCALE GENOMIC DNA]</scope>
    <source>
        <strain evidence="9 10">E4A9</strain>
    </source>
</reference>
<organism evidence="9 10">
    <name type="scientific">Croceicoccus marinus</name>
    <dbReference type="NCBI Taxonomy" id="450378"/>
    <lineage>
        <taxon>Bacteria</taxon>
        <taxon>Pseudomonadati</taxon>
        <taxon>Pseudomonadota</taxon>
        <taxon>Alphaproteobacteria</taxon>
        <taxon>Sphingomonadales</taxon>
        <taxon>Erythrobacteraceae</taxon>
        <taxon>Croceicoccus</taxon>
    </lineage>
</organism>
<evidence type="ECO:0000256" key="2">
    <source>
        <dbReference type="ARBA" id="ARBA00008764"/>
    </source>
</evidence>
<keyword evidence="6 7" id="KW-0720">Serine protease</keyword>
<evidence type="ECO:0000256" key="8">
    <source>
        <dbReference type="SAM" id="MobiDB-lite"/>
    </source>
</evidence>
<dbReference type="GO" id="GO:0006508">
    <property type="term" value="P:proteolysis"/>
    <property type="evidence" value="ECO:0007669"/>
    <property type="project" value="UniProtKB-KW"/>
</dbReference>
<evidence type="ECO:0000256" key="5">
    <source>
        <dbReference type="ARBA" id="ARBA00022801"/>
    </source>
</evidence>
<dbReference type="GO" id="GO:0005576">
    <property type="term" value="C:extracellular region"/>
    <property type="evidence" value="ECO:0007669"/>
    <property type="project" value="UniProtKB-SubCell"/>
</dbReference>
<proteinExistence type="inferred from homology"/>
<dbReference type="Pfam" id="PF13365">
    <property type="entry name" value="Trypsin_2"/>
    <property type="match status" value="1"/>
</dbReference>
<dbReference type="SUPFAM" id="SSF50494">
    <property type="entry name" value="Trypsin-like serine proteases"/>
    <property type="match status" value="1"/>
</dbReference>
<keyword evidence="4" id="KW-0732">Signal</keyword>
<gene>
    <name evidence="9" type="ORF">A9D14_06660</name>
</gene>
<dbReference type="RefSeq" id="WP_066844270.1">
    <property type="nucleotide sequence ID" value="NZ_CP019602.1"/>
</dbReference>
<evidence type="ECO:0000256" key="3">
    <source>
        <dbReference type="ARBA" id="ARBA00022670"/>
    </source>
</evidence>
<feature type="region of interest" description="Disordered" evidence="8">
    <location>
        <begin position="151"/>
        <end position="183"/>
    </location>
</feature>
<keyword evidence="10" id="KW-1185">Reference proteome</keyword>
<accession>A0A1Z1FAZ9</accession>
<dbReference type="EMBL" id="CP019602">
    <property type="protein sequence ID" value="ARU15922.1"/>
    <property type="molecule type" value="Genomic_DNA"/>
</dbReference>